<evidence type="ECO:0000313" key="3">
    <source>
        <dbReference type="Proteomes" id="UP000001935"/>
    </source>
</evidence>
<evidence type="ECO:0000256" key="1">
    <source>
        <dbReference type="ARBA" id="ARBA00010169"/>
    </source>
</evidence>
<reference evidence="2" key="1">
    <citation type="submission" date="2006-01" db="EMBL/GenBank/DDBJ databases">
        <title>Complete sequence of Anaeromyxobacter dehalogenans 2CP-C.</title>
        <authorList>
            <consortium name="US DOE Joint Genome Institute"/>
            <person name="Copeland A."/>
            <person name="Lucas S."/>
            <person name="Lapidus A."/>
            <person name="Barry K."/>
            <person name="Detter J.C."/>
            <person name="Glavina T."/>
            <person name="Hammon N."/>
            <person name="Israni S."/>
            <person name="Pitluck S."/>
            <person name="Brettin T."/>
            <person name="Bruce D."/>
            <person name="Han C."/>
            <person name="Tapia R."/>
            <person name="Gilna P."/>
            <person name="Kiss H."/>
            <person name="Schmutz J."/>
            <person name="Larimer F."/>
            <person name="Land M."/>
            <person name="Kyrpides N."/>
            <person name="Anderson I."/>
            <person name="Sanford R.A."/>
            <person name="Ritalahti K.M."/>
            <person name="Thomas H.S."/>
            <person name="Kirby J.R."/>
            <person name="Zhulin I.B."/>
            <person name="Loeffler F.E."/>
            <person name="Richardson P."/>
        </authorList>
    </citation>
    <scope>NUCLEOTIDE SEQUENCE</scope>
    <source>
        <strain evidence="2">2CP-C</strain>
    </source>
</reference>
<dbReference type="AlphaFoldDB" id="Q2IQ27"/>
<name>Q2IQ27_ANADE</name>
<dbReference type="eggNOG" id="COG1324">
    <property type="taxonomic scope" value="Bacteria"/>
</dbReference>
<dbReference type="KEGG" id="ade:Adeh_1133"/>
<evidence type="ECO:0000313" key="2">
    <source>
        <dbReference type="EMBL" id="ABC80907.1"/>
    </source>
</evidence>
<dbReference type="PANTHER" id="PTHR23419">
    <property type="entry name" value="DIVALENT CATION TOLERANCE CUTA-RELATED"/>
    <property type="match status" value="1"/>
</dbReference>
<protein>
    <submittedName>
        <fullName evidence="2">CutA1 divalent ion tolerance protein</fullName>
    </submittedName>
</protein>
<proteinExistence type="inferred from homology"/>
<dbReference type="Gene3D" id="3.30.70.120">
    <property type="match status" value="1"/>
</dbReference>
<gene>
    <name evidence="2" type="ordered locus">Adeh_1133</name>
</gene>
<dbReference type="InterPro" id="IPR011322">
    <property type="entry name" value="N-reg_PII-like_a/b"/>
</dbReference>
<dbReference type="SUPFAM" id="SSF54913">
    <property type="entry name" value="GlnB-like"/>
    <property type="match status" value="1"/>
</dbReference>
<dbReference type="GO" id="GO:0005507">
    <property type="term" value="F:copper ion binding"/>
    <property type="evidence" value="ECO:0007669"/>
    <property type="project" value="TreeGrafter"/>
</dbReference>
<sequence length="105" mass="11329">MTDARVVLVTAPDADAAARLARALVEERLAACGNVVPAIRSIYRWEGSVHDEGEALLVLKTRAARVDALRARVLELHPYQVPEVLVLPVEAGSEAYLAWIAAETA</sequence>
<accession>Q2IQ27</accession>
<dbReference type="OrthoDB" id="37622at2"/>
<organism evidence="2 3">
    <name type="scientific">Anaeromyxobacter dehalogenans (strain 2CP-C)</name>
    <dbReference type="NCBI Taxonomy" id="290397"/>
    <lineage>
        <taxon>Bacteria</taxon>
        <taxon>Pseudomonadati</taxon>
        <taxon>Myxococcota</taxon>
        <taxon>Myxococcia</taxon>
        <taxon>Myxococcales</taxon>
        <taxon>Cystobacterineae</taxon>
        <taxon>Anaeromyxobacteraceae</taxon>
        <taxon>Anaeromyxobacter</taxon>
    </lineage>
</organism>
<dbReference type="Pfam" id="PF03091">
    <property type="entry name" value="CutA1"/>
    <property type="match status" value="1"/>
</dbReference>
<dbReference type="HOGENOM" id="CLU_098807_3_1_7"/>
<dbReference type="STRING" id="290397.Adeh_1133"/>
<dbReference type="GO" id="GO:0010038">
    <property type="term" value="P:response to metal ion"/>
    <property type="evidence" value="ECO:0007669"/>
    <property type="project" value="InterPro"/>
</dbReference>
<dbReference type="InterPro" id="IPR015867">
    <property type="entry name" value="N-reg_PII/ATP_PRibTrfase_C"/>
</dbReference>
<dbReference type="RefSeq" id="WP_011420190.1">
    <property type="nucleotide sequence ID" value="NC_007760.1"/>
</dbReference>
<dbReference type="InterPro" id="IPR004323">
    <property type="entry name" value="Ion_tolerance_CutA"/>
</dbReference>
<dbReference type="PANTHER" id="PTHR23419:SF8">
    <property type="entry name" value="FI09726P"/>
    <property type="match status" value="1"/>
</dbReference>
<dbReference type="Proteomes" id="UP000001935">
    <property type="component" value="Chromosome"/>
</dbReference>
<comment type="similarity">
    <text evidence="1">Belongs to the CutA family.</text>
</comment>
<dbReference type="EMBL" id="CP000251">
    <property type="protein sequence ID" value="ABC80907.1"/>
    <property type="molecule type" value="Genomic_DNA"/>
</dbReference>